<dbReference type="EnsemblMetazoa" id="Aqu2.1.28358_001">
    <property type="protein sequence ID" value="Aqu2.1.28358_001"/>
    <property type="gene ID" value="Aqu2.1.28358"/>
</dbReference>
<dbReference type="InParanoid" id="A0A1X7UKT0"/>
<evidence type="ECO:0000313" key="1">
    <source>
        <dbReference type="EnsemblMetazoa" id="Aqu2.1.28358_001"/>
    </source>
</evidence>
<name>A0A1X7UKT0_AMPQE</name>
<accession>A0A1X7UKT0</accession>
<proteinExistence type="predicted"/>
<sequence length="348" mass="39443">MFTMTAFNPALIILVNIYTDEFSDRQDTRVYANGAMQVSVFVSVNYNEDTDDEIREQIKGYVQENVVIYTLDDGKVILDTSKWKKSTEGNNFHHDIDHAGNSIPGILSDIRVPLYFTVPVASEGEHRWIAKLGKEETSTSTPVTVTVEKFSAISSNVEIVDKAATSCNQLRALKYKDSVFPDVQKLVKLVDYKGIKFCASAFANKTWVSMMHSSEGHKLGAFIEYKQTEKIRVAKPGHTYYSKEMVKQDMPCDTGDKNVLHCDCCDDSLNLTSAQVEEAWNEGIAMLMAHSTSLYMYDGSGKYNDFECVDFVVEDNFGNRINCHFNWNKDSHGWWGNWEVRTVTVVYP</sequence>
<organism evidence="1">
    <name type="scientific">Amphimedon queenslandica</name>
    <name type="common">Sponge</name>
    <dbReference type="NCBI Taxonomy" id="400682"/>
    <lineage>
        <taxon>Eukaryota</taxon>
        <taxon>Metazoa</taxon>
        <taxon>Porifera</taxon>
        <taxon>Demospongiae</taxon>
        <taxon>Heteroscleromorpha</taxon>
        <taxon>Haplosclerida</taxon>
        <taxon>Niphatidae</taxon>
        <taxon>Amphimedon</taxon>
    </lineage>
</organism>
<reference evidence="1" key="1">
    <citation type="submission" date="2017-05" db="UniProtKB">
        <authorList>
            <consortium name="EnsemblMetazoa"/>
        </authorList>
    </citation>
    <scope>IDENTIFICATION</scope>
</reference>
<dbReference type="AlphaFoldDB" id="A0A1X7UKT0"/>
<protein>
    <submittedName>
        <fullName evidence="1">Uncharacterized protein</fullName>
    </submittedName>
</protein>